<evidence type="ECO:0000259" key="1">
    <source>
        <dbReference type="Pfam" id="PF12937"/>
    </source>
</evidence>
<dbReference type="AlphaFoldDB" id="A0A5C3MQB4"/>
<sequence length="329" mass="37719">MALAPNSGFHALPNELLQYIWYYAPRECSRVISAVCAYWRSVSLDTPSLWSRVTVSPLVPEEWLKAQLARSGQHPLTIDIRFALIYEPDEDFTAKVDAITRLTTLLSAYLDRCQVLRISLDEPEHDEALNELDVLDERRDRAGTAITAPLRDIPAPRLQELHINARFISDCCGQLLLDGMPVLTHLFLGLDTRTSAHDNGHLPEETDFVAYVLRRVRSVTHMWVGDCTPYVQMLEPEWEPTEQEEAPCPKLESLTWLSIQARAYPQYDTIRSVIDGRASFGVPLRKFRVSRQAVDKIREEDRAGLLAKSELELFDSEEEKAILKEKWMW</sequence>
<organism evidence="2 3">
    <name type="scientific">Heliocybe sulcata</name>
    <dbReference type="NCBI Taxonomy" id="5364"/>
    <lineage>
        <taxon>Eukaryota</taxon>
        <taxon>Fungi</taxon>
        <taxon>Dikarya</taxon>
        <taxon>Basidiomycota</taxon>
        <taxon>Agaricomycotina</taxon>
        <taxon>Agaricomycetes</taxon>
        <taxon>Gloeophyllales</taxon>
        <taxon>Gloeophyllaceae</taxon>
        <taxon>Heliocybe</taxon>
    </lineage>
</organism>
<dbReference type="EMBL" id="ML213529">
    <property type="protein sequence ID" value="TFK46536.1"/>
    <property type="molecule type" value="Genomic_DNA"/>
</dbReference>
<dbReference type="Proteomes" id="UP000305948">
    <property type="component" value="Unassembled WGS sequence"/>
</dbReference>
<dbReference type="InterPro" id="IPR001810">
    <property type="entry name" value="F-box_dom"/>
</dbReference>
<accession>A0A5C3MQB4</accession>
<dbReference type="Gene3D" id="1.20.1280.50">
    <property type="match status" value="1"/>
</dbReference>
<dbReference type="OrthoDB" id="2269034at2759"/>
<protein>
    <recommendedName>
        <fullName evidence="1">F-box domain-containing protein</fullName>
    </recommendedName>
</protein>
<reference evidence="2 3" key="1">
    <citation type="journal article" date="2019" name="Nat. Ecol. Evol.">
        <title>Megaphylogeny resolves global patterns of mushroom evolution.</title>
        <authorList>
            <person name="Varga T."/>
            <person name="Krizsan K."/>
            <person name="Foldi C."/>
            <person name="Dima B."/>
            <person name="Sanchez-Garcia M."/>
            <person name="Sanchez-Ramirez S."/>
            <person name="Szollosi G.J."/>
            <person name="Szarkandi J.G."/>
            <person name="Papp V."/>
            <person name="Albert L."/>
            <person name="Andreopoulos W."/>
            <person name="Angelini C."/>
            <person name="Antonin V."/>
            <person name="Barry K.W."/>
            <person name="Bougher N.L."/>
            <person name="Buchanan P."/>
            <person name="Buyck B."/>
            <person name="Bense V."/>
            <person name="Catcheside P."/>
            <person name="Chovatia M."/>
            <person name="Cooper J."/>
            <person name="Damon W."/>
            <person name="Desjardin D."/>
            <person name="Finy P."/>
            <person name="Geml J."/>
            <person name="Haridas S."/>
            <person name="Hughes K."/>
            <person name="Justo A."/>
            <person name="Karasinski D."/>
            <person name="Kautmanova I."/>
            <person name="Kiss B."/>
            <person name="Kocsube S."/>
            <person name="Kotiranta H."/>
            <person name="LaButti K.M."/>
            <person name="Lechner B.E."/>
            <person name="Liimatainen K."/>
            <person name="Lipzen A."/>
            <person name="Lukacs Z."/>
            <person name="Mihaltcheva S."/>
            <person name="Morgado L.N."/>
            <person name="Niskanen T."/>
            <person name="Noordeloos M.E."/>
            <person name="Ohm R.A."/>
            <person name="Ortiz-Santana B."/>
            <person name="Ovrebo C."/>
            <person name="Racz N."/>
            <person name="Riley R."/>
            <person name="Savchenko A."/>
            <person name="Shiryaev A."/>
            <person name="Soop K."/>
            <person name="Spirin V."/>
            <person name="Szebenyi C."/>
            <person name="Tomsovsky M."/>
            <person name="Tulloss R.E."/>
            <person name="Uehling J."/>
            <person name="Grigoriev I.V."/>
            <person name="Vagvolgyi C."/>
            <person name="Papp T."/>
            <person name="Martin F.M."/>
            <person name="Miettinen O."/>
            <person name="Hibbett D.S."/>
            <person name="Nagy L.G."/>
        </authorList>
    </citation>
    <scope>NUCLEOTIDE SEQUENCE [LARGE SCALE GENOMIC DNA]</scope>
    <source>
        <strain evidence="2 3">OMC1185</strain>
    </source>
</reference>
<evidence type="ECO:0000313" key="3">
    <source>
        <dbReference type="Proteomes" id="UP000305948"/>
    </source>
</evidence>
<gene>
    <name evidence="2" type="ORF">OE88DRAFT_1811841</name>
</gene>
<dbReference type="SUPFAM" id="SSF81383">
    <property type="entry name" value="F-box domain"/>
    <property type="match status" value="1"/>
</dbReference>
<dbReference type="InterPro" id="IPR036047">
    <property type="entry name" value="F-box-like_dom_sf"/>
</dbReference>
<feature type="domain" description="F-box" evidence="1">
    <location>
        <begin position="10"/>
        <end position="54"/>
    </location>
</feature>
<name>A0A5C3MQB4_9AGAM</name>
<proteinExistence type="predicted"/>
<dbReference type="Pfam" id="PF12937">
    <property type="entry name" value="F-box-like"/>
    <property type="match status" value="1"/>
</dbReference>
<keyword evidence="3" id="KW-1185">Reference proteome</keyword>
<evidence type="ECO:0000313" key="2">
    <source>
        <dbReference type="EMBL" id="TFK46536.1"/>
    </source>
</evidence>